<dbReference type="InterPro" id="IPR015943">
    <property type="entry name" value="WD40/YVTN_repeat-like_dom_sf"/>
</dbReference>
<dbReference type="AlphaFoldDB" id="A0A418WBQ1"/>
<dbReference type="SUPFAM" id="SSF50969">
    <property type="entry name" value="YVTN repeat-like/Quinoprotein amine dehydrogenase"/>
    <property type="match status" value="1"/>
</dbReference>
<dbReference type="Proteomes" id="UP000284605">
    <property type="component" value="Unassembled WGS sequence"/>
</dbReference>
<dbReference type="Gene3D" id="2.130.10.10">
    <property type="entry name" value="YVTN repeat-like/Quinoprotein amine dehydrogenase"/>
    <property type="match status" value="1"/>
</dbReference>
<sequence length="334" mass="34649">MRGHGVTLMPAAGVGILAGMEGDTVVSFDLETLDLVAMVRPARPGWLFGGHPIPLPDGRHVAVAERAPADPATGDTGADLARLAGRVVIRDAASLAPVSDFSSYGLRPHDMQVTGDHRHLVIANYGSTVAADAVAGQPVIPHVVAPCATIVELSSGRLVDRIAGADPAVELRHLVAPSLDRIFGVTARVVPAAPGAGSERDPAAEPGLDYAPALPLKIVGRQARPLMADQADLARHGLSIAANPAADEILVTFPARHLIAVFDGATGNTRKLIRTDALGLHWPCGLALSPDGGSWYVTGYWEGIMTLRADNHALAGIAALPAWWGHSHMVVAGA</sequence>
<name>A0A418WBQ1_9PROT</name>
<proteinExistence type="predicted"/>
<gene>
    <name evidence="1" type="ORF">D3874_10435</name>
</gene>
<dbReference type="InterPro" id="IPR008311">
    <property type="entry name" value="UCP028101"/>
</dbReference>
<dbReference type="InterPro" id="IPR011044">
    <property type="entry name" value="Quino_amine_DH_bsu"/>
</dbReference>
<reference evidence="1 2" key="1">
    <citation type="submission" date="2018-09" db="EMBL/GenBank/DDBJ databases">
        <authorList>
            <person name="Zhu H."/>
        </authorList>
    </citation>
    <scope>NUCLEOTIDE SEQUENCE [LARGE SCALE GENOMIC DNA]</scope>
    <source>
        <strain evidence="1 2">K1W22B-8</strain>
    </source>
</reference>
<dbReference type="RefSeq" id="WP_119778028.1">
    <property type="nucleotide sequence ID" value="NZ_QYUK01000011.1"/>
</dbReference>
<organism evidence="1 2">
    <name type="scientific">Oleomonas cavernae</name>
    <dbReference type="NCBI Taxonomy" id="2320859"/>
    <lineage>
        <taxon>Bacteria</taxon>
        <taxon>Pseudomonadati</taxon>
        <taxon>Pseudomonadota</taxon>
        <taxon>Alphaproteobacteria</taxon>
        <taxon>Acetobacterales</taxon>
        <taxon>Acetobacteraceae</taxon>
        <taxon>Oleomonas</taxon>
    </lineage>
</organism>
<dbReference type="Pfam" id="PF07433">
    <property type="entry name" value="DUF1513"/>
    <property type="match status" value="1"/>
</dbReference>
<protein>
    <submittedName>
        <fullName evidence="1">DUF1513 domain-containing protein</fullName>
    </submittedName>
</protein>
<evidence type="ECO:0000313" key="2">
    <source>
        <dbReference type="Proteomes" id="UP000284605"/>
    </source>
</evidence>
<dbReference type="OrthoDB" id="916694at2"/>
<keyword evidence="2" id="KW-1185">Reference proteome</keyword>
<comment type="caution">
    <text evidence="1">The sequence shown here is derived from an EMBL/GenBank/DDBJ whole genome shotgun (WGS) entry which is preliminary data.</text>
</comment>
<evidence type="ECO:0000313" key="1">
    <source>
        <dbReference type="EMBL" id="RJF87386.1"/>
    </source>
</evidence>
<accession>A0A418WBQ1</accession>
<dbReference type="EMBL" id="QYUK01000011">
    <property type="protein sequence ID" value="RJF87386.1"/>
    <property type="molecule type" value="Genomic_DNA"/>
</dbReference>